<organism evidence="1 2">
    <name type="scientific">Azospirillum lipoferum (strain 4B)</name>
    <dbReference type="NCBI Taxonomy" id="862719"/>
    <lineage>
        <taxon>Bacteria</taxon>
        <taxon>Pseudomonadati</taxon>
        <taxon>Pseudomonadota</taxon>
        <taxon>Alphaproteobacteria</taxon>
        <taxon>Rhodospirillales</taxon>
        <taxon>Azospirillaceae</taxon>
        <taxon>Azospirillum</taxon>
    </lineage>
</organism>
<evidence type="ECO:0000313" key="2">
    <source>
        <dbReference type="Proteomes" id="UP000005667"/>
    </source>
</evidence>
<protein>
    <submittedName>
        <fullName evidence="1">Uncharacterized protein</fullName>
    </submittedName>
</protein>
<dbReference type="AlphaFoldDB" id="G7ZEF8"/>
<keyword evidence="2" id="KW-1185">Reference proteome</keyword>
<reference evidence="2" key="1">
    <citation type="journal article" date="2011" name="PLoS Genet.">
        <title>Azospirillum genomes reveal transition of bacteria from aquatic to terrestrial environments.</title>
        <authorList>
            <person name="Wisniewski-Dye F."/>
            <person name="Borziak K."/>
            <person name="Khalsa-Moyers G."/>
            <person name="Alexandre G."/>
            <person name="Sukharnikov L.O."/>
            <person name="Wuichet K."/>
            <person name="Hurst G.B."/>
            <person name="McDonald W.H."/>
            <person name="Robertson J.S."/>
            <person name="Barbe V."/>
            <person name="Calteau A."/>
            <person name="Rouy Z."/>
            <person name="Mangenot S."/>
            <person name="Prigent-Combaret C."/>
            <person name="Normand P."/>
            <person name="Boyer M."/>
            <person name="Siguier P."/>
            <person name="Dessaux Y."/>
            <person name="Elmerich C."/>
            <person name="Condemine G."/>
            <person name="Krishnen G."/>
            <person name="Kennedy I."/>
            <person name="Paterson A.H."/>
            <person name="Gonzalez V."/>
            <person name="Mavingui P."/>
            <person name="Zhulin I.B."/>
        </authorList>
    </citation>
    <scope>NUCLEOTIDE SEQUENCE [LARGE SCALE GENOMIC DNA]</scope>
    <source>
        <strain evidence="2">4B</strain>
    </source>
</reference>
<keyword evidence="1" id="KW-0614">Plasmid</keyword>
<geneLocation type="plasmid" evidence="1 2">
    <name>AZO_p3</name>
</geneLocation>
<dbReference type="KEGG" id="ali:AZOLI_p30266"/>
<sequence length="96" mass="11788">MYHDKFCRKKPVEYHVHSSTLNDIYLHVLMISNLFFYRLQNTCYFREIIATNFHGISDKQRFRQLHAKPNCHKYQYCIYAYKYKECFVIKTHVSNP</sequence>
<gene>
    <name evidence="1" type="ordered locus">AZOLI_p30266</name>
</gene>
<dbReference type="HOGENOM" id="CLU_2353825_0_0_5"/>
<evidence type="ECO:0000313" key="1">
    <source>
        <dbReference type="EMBL" id="CBS90101.1"/>
    </source>
</evidence>
<proteinExistence type="predicted"/>
<dbReference type="EMBL" id="FQ311871">
    <property type="protein sequence ID" value="CBS90101.1"/>
    <property type="molecule type" value="Genomic_DNA"/>
</dbReference>
<dbReference type="Proteomes" id="UP000005667">
    <property type="component" value="Plasmid AZO_p3"/>
</dbReference>
<name>G7ZEF8_AZOL4</name>
<accession>G7ZEF8</accession>